<evidence type="ECO:0000313" key="2">
    <source>
        <dbReference type="EMBL" id="OWU77582.1"/>
    </source>
</evidence>
<dbReference type="Proteomes" id="UP000215377">
    <property type="component" value="Unassembled WGS sequence"/>
</dbReference>
<keyword evidence="1" id="KW-0732">Signal</keyword>
<name>A0A225NRV0_9RHOB</name>
<dbReference type="RefSeq" id="WP_088648209.1">
    <property type="nucleotide sequence ID" value="NZ_AQQR01000001.1"/>
</dbReference>
<dbReference type="AlphaFoldDB" id="A0A225NRV0"/>
<dbReference type="NCBIfam" id="NF041384">
    <property type="entry name" value="YHS_seleno_dom"/>
    <property type="match status" value="1"/>
</dbReference>
<reference evidence="2 3" key="1">
    <citation type="submission" date="2013-04" db="EMBL/GenBank/DDBJ databases">
        <title>Oceanicola sp. 22II1-22F33 Genome Sequencing.</title>
        <authorList>
            <person name="Lai Q."/>
            <person name="Li G."/>
            <person name="Shao Z."/>
        </authorList>
    </citation>
    <scope>NUCLEOTIDE SEQUENCE [LARGE SCALE GENOMIC DNA]</scope>
    <source>
        <strain evidence="2 3">22II1-22F33</strain>
    </source>
</reference>
<evidence type="ECO:0008006" key="4">
    <source>
        <dbReference type="Google" id="ProtNLM"/>
    </source>
</evidence>
<sequence>MFTRFTSAAFTALAMISLAAPVLAEDEYNVSTGATLDGVPLALRGVDTVALSTLGAVARGDATHVVVHDGVAYYFASDLSAETFAADPEAFMPQYGGFCAFAVALGKKLDGDPRYADIVDGKLYLFVNAAVFAKYQEDPEGTLKKAEETWPSIQHVAADSL</sequence>
<accession>A0A225NRV0</accession>
<dbReference type="OrthoDB" id="344729at2"/>
<keyword evidence="3" id="KW-1185">Reference proteome</keyword>
<gene>
    <name evidence="2" type="ORF">ATO3_02515</name>
</gene>
<comment type="caution">
    <text evidence="2">The sequence shown here is derived from an EMBL/GenBank/DDBJ whole genome shotgun (WGS) entry which is preliminary data.</text>
</comment>
<protein>
    <recommendedName>
        <fullName evidence="4">YHS domain-containing protein</fullName>
    </recommendedName>
</protein>
<evidence type="ECO:0000313" key="3">
    <source>
        <dbReference type="Proteomes" id="UP000215377"/>
    </source>
</evidence>
<feature type="signal peptide" evidence="1">
    <location>
        <begin position="1"/>
        <end position="24"/>
    </location>
</feature>
<feature type="chain" id="PRO_5013370647" description="YHS domain-containing protein" evidence="1">
    <location>
        <begin position="25"/>
        <end position="161"/>
    </location>
</feature>
<evidence type="ECO:0000256" key="1">
    <source>
        <dbReference type="SAM" id="SignalP"/>
    </source>
</evidence>
<organism evidence="2 3">
    <name type="scientific">Marinibacterium profundimaris</name>
    <dbReference type="NCBI Taxonomy" id="1679460"/>
    <lineage>
        <taxon>Bacteria</taxon>
        <taxon>Pseudomonadati</taxon>
        <taxon>Pseudomonadota</taxon>
        <taxon>Alphaproteobacteria</taxon>
        <taxon>Rhodobacterales</taxon>
        <taxon>Paracoccaceae</taxon>
        <taxon>Marinibacterium</taxon>
    </lineage>
</organism>
<proteinExistence type="predicted"/>
<dbReference type="EMBL" id="AQQR01000001">
    <property type="protein sequence ID" value="OWU77582.1"/>
    <property type="molecule type" value="Genomic_DNA"/>
</dbReference>